<reference evidence="1 2" key="1">
    <citation type="submission" date="2018-04" db="EMBL/GenBank/DDBJ databases">
        <title>Chitinophaga fuyangensis sp. nov., isolated from soil in a chemical factory.</title>
        <authorList>
            <person name="Chen K."/>
        </authorList>
    </citation>
    <scope>NUCLEOTIDE SEQUENCE [LARGE SCALE GENOMIC DNA]</scope>
    <source>
        <strain evidence="1 2">LY-1</strain>
    </source>
</reference>
<sequence>MKVFLVSVCFLSFNACVQKNNVNEKNGLKQRSSMKTKDHLQTTQANIRSTDTTVSFSIDGLSSEGSEASVHYVNGRISTAKWSIFGETGQLFIEYKFLTDGTVKASEKKYEYKTDLTSVSSDSDMELISSFCCTLDTNGILRSKPNARGFVDVFAAFKKAVPFELKHLR</sequence>
<dbReference type="Proteomes" id="UP000244450">
    <property type="component" value="Unassembled WGS sequence"/>
</dbReference>
<evidence type="ECO:0000313" key="1">
    <source>
        <dbReference type="EMBL" id="PUZ28980.1"/>
    </source>
</evidence>
<keyword evidence="2" id="KW-1185">Reference proteome</keyword>
<dbReference type="EMBL" id="QCYK01000001">
    <property type="protein sequence ID" value="PUZ28980.1"/>
    <property type="molecule type" value="Genomic_DNA"/>
</dbReference>
<dbReference type="AlphaFoldDB" id="A0A2T7BMW5"/>
<evidence type="ECO:0000313" key="2">
    <source>
        <dbReference type="Proteomes" id="UP000244450"/>
    </source>
</evidence>
<comment type="caution">
    <text evidence="1">The sequence shown here is derived from an EMBL/GenBank/DDBJ whole genome shotgun (WGS) entry which is preliminary data.</text>
</comment>
<proteinExistence type="predicted"/>
<gene>
    <name evidence="1" type="ORF">DCC81_05780</name>
</gene>
<accession>A0A2T7BMW5</accession>
<organism evidence="1 2">
    <name type="scientific">Chitinophaga parva</name>
    <dbReference type="NCBI Taxonomy" id="2169414"/>
    <lineage>
        <taxon>Bacteria</taxon>
        <taxon>Pseudomonadati</taxon>
        <taxon>Bacteroidota</taxon>
        <taxon>Chitinophagia</taxon>
        <taxon>Chitinophagales</taxon>
        <taxon>Chitinophagaceae</taxon>
        <taxon>Chitinophaga</taxon>
    </lineage>
</organism>
<protein>
    <submittedName>
        <fullName evidence="1">Uncharacterized protein</fullName>
    </submittedName>
</protein>
<name>A0A2T7BMW5_9BACT</name>